<feature type="compositionally biased region" description="Basic and acidic residues" evidence="1">
    <location>
        <begin position="14"/>
        <end position="37"/>
    </location>
</feature>
<proteinExistence type="predicted"/>
<name>A0A8D8A064_CULPI</name>
<organism evidence="2">
    <name type="scientific">Culex pipiens</name>
    <name type="common">House mosquito</name>
    <dbReference type="NCBI Taxonomy" id="7175"/>
    <lineage>
        <taxon>Eukaryota</taxon>
        <taxon>Metazoa</taxon>
        <taxon>Ecdysozoa</taxon>
        <taxon>Arthropoda</taxon>
        <taxon>Hexapoda</taxon>
        <taxon>Insecta</taxon>
        <taxon>Pterygota</taxon>
        <taxon>Neoptera</taxon>
        <taxon>Endopterygota</taxon>
        <taxon>Diptera</taxon>
        <taxon>Nematocera</taxon>
        <taxon>Culicoidea</taxon>
        <taxon>Culicidae</taxon>
        <taxon>Culicinae</taxon>
        <taxon>Culicini</taxon>
        <taxon>Culex</taxon>
        <taxon>Culex</taxon>
    </lineage>
</organism>
<dbReference type="EMBL" id="HBUE01006145">
    <property type="protein sequence ID" value="CAG6446103.1"/>
    <property type="molecule type" value="Transcribed_RNA"/>
</dbReference>
<protein>
    <submittedName>
        <fullName evidence="2">(northern house mosquito) hypothetical protein</fullName>
    </submittedName>
</protein>
<evidence type="ECO:0000256" key="1">
    <source>
        <dbReference type="SAM" id="MobiDB-lite"/>
    </source>
</evidence>
<accession>A0A8D8A064</accession>
<sequence>MDRQTSQSVTARTCRREDAPRTHTIKHQDDTDGEPKGKSLRHSQGCTRSHGELIRFSRTRLFLCAFQTADYNNLTIFSLPGCAKFNSLEWPLKQSLPSKSGQASCPEYKTITQTSGIDKLNFSLFVFPQKKTRTSLNLNARHCFENT</sequence>
<dbReference type="AlphaFoldDB" id="A0A8D8A064"/>
<feature type="region of interest" description="Disordered" evidence="1">
    <location>
        <begin position="1"/>
        <end position="45"/>
    </location>
</feature>
<evidence type="ECO:0000313" key="2">
    <source>
        <dbReference type="EMBL" id="CAG6446103.1"/>
    </source>
</evidence>
<reference evidence="2" key="1">
    <citation type="submission" date="2021-05" db="EMBL/GenBank/DDBJ databases">
        <authorList>
            <person name="Alioto T."/>
            <person name="Alioto T."/>
            <person name="Gomez Garrido J."/>
        </authorList>
    </citation>
    <scope>NUCLEOTIDE SEQUENCE</scope>
</reference>
<feature type="compositionally biased region" description="Polar residues" evidence="1">
    <location>
        <begin position="1"/>
        <end position="11"/>
    </location>
</feature>